<proteinExistence type="predicted"/>
<accession>L0DYX8</accession>
<dbReference type="Proteomes" id="UP000010809">
    <property type="component" value="Chromosome"/>
</dbReference>
<dbReference type="RefSeq" id="WP_015258693.1">
    <property type="nucleotide sequence ID" value="NC_019902.2"/>
</dbReference>
<dbReference type="InterPro" id="IPR014867">
    <property type="entry name" value="Spore_coat_CotH_CotH2/3/7"/>
</dbReference>
<dbReference type="PANTHER" id="PTHR40050:SF1">
    <property type="entry name" value="INNER SPORE COAT PROTEIN H"/>
    <property type="match status" value="1"/>
</dbReference>
<keyword evidence="2" id="KW-1185">Reference proteome</keyword>
<reference evidence="1" key="1">
    <citation type="submission" date="2015-12" db="EMBL/GenBank/DDBJ databases">
        <authorList>
            <person name="Tikhonova T.V."/>
            <person name="Pavlov A.R."/>
            <person name="Beletsky A.V."/>
            <person name="Mardanov A.V."/>
            <person name="Sorokin D.Y."/>
            <person name="Ravin N.V."/>
            <person name="Popov V.O."/>
        </authorList>
    </citation>
    <scope>NUCLEOTIDE SEQUENCE</scope>
    <source>
        <strain evidence="1">DSM 14787</strain>
    </source>
</reference>
<dbReference type="EMBL" id="CP003989">
    <property type="protein sequence ID" value="AGA33566.1"/>
    <property type="molecule type" value="Genomic_DNA"/>
</dbReference>
<organism evidence="1 2">
    <name type="scientific">Thioalkalivibrio nitratireducens (strain DSM 14787 / UNIQEM 213 / ALEN2)</name>
    <dbReference type="NCBI Taxonomy" id="1255043"/>
    <lineage>
        <taxon>Bacteria</taxon>
        <taxon>Pseudomonadati</taxon>
        <taxon>Pseudomonadota</taxon>
        <taxon>Gammaproteobacteria</taxon>
        <taxon>Chromatiales</taxon>
        <taxon>Ectothiorhodospiraceae</taxon>
        <taxon>Thioalkalivibrio</taxon>
    </lineage>
</organism>
<evidence type="ECO:0000313" key="2">
    <source>
        <dbReference type="Proteomes" id="UP000010809"/>
    </source>
</evidence>
<dbReference type="Pfam" id="PF08757">
    <property type="entry name" value="CotH"/>
    <property type="match status" value="1"/>
</dbReference>
<dbReference type="PATRIC" id="fig|1255043.3.peg.1929"/>
<protein>
    <submittedName>
        <fullName evidence="1">Protein of spore coat assembly-like protein</fullName>
    </submittedName>
</protein>
<sequence>MEGFGRVPYGYLRWVTGLALVLFLSTMTAGCMGSGSSDAADVPLLPVVPLDLTLAPEDLAELYARDPTSNDRLPAVARFGDDSPPADVNMRFRGSSTRFLPKKSFNIRFDGEQDLLFGSERMNANAMYTDPSMMREHLTWGMFAQLERPASRTRYLDLSINGVYEGLYLHIERVDQDLLRNAGLNPSGTLVRDQFRDLRGVDPRVDATSAFGFPWSTIPESERASLLADAFNSRGSPSWSDLEQLLLWVEQAAPGPAFAAAFRERFDTDVFIDWLAIHFLIGDIDSFGDDYWLYLDHEREDARWVVIPWDHDLSFGSHTRADYGIANDFFAYEYPLADTWGNRLVQLFLNTPELRETLDARMRDLMRNAFTESWFERQIEAAWAEIGPSVLRAPGAPGPSPAFEVHPQNHHSVQGVPELHLELLRDFVALRYAFIERKISPPIDGERYQASRQILGTVRAGEPLVFTDRAGFTIARLDPVDTIEAWGKIDVEVRPDPAQDGVDRAWTLRSTVPEFEAQLTLYYRNELPPNLENWYTGGFVPLGRQWELVMARRYGASVEPIPGSRVNPFSNKVSAAITVQPELAQEFAVVLSQD</sequence>
<dbReference type="OrthoDB" id="3235126at2"/>
<gene>
    <name evidence="1" type="primary">cotH [H]</name>
    <name evidence="1" type="ordered locus">TVNIR_1905</name>
</gene>
<dbReference type="KEGG" id="tni:TVNIR_1905"/>
<dbReference type="AlphaFoldDB" id="L0DYX8"/>
<evidence type="ECO:0000313" key="1">
    <source>
        <dbReference type="EMBL" id="AGA33566.1"/>
    </source>
</evidence>
<dbReference type="eggNOG" id="COG5337">
    <property type="taxonomic scope" value="Bacteria"/>
</dbReference>
<dbReference type="HOGENOM" id="CLU_459217_0_0_6"/>
<dbReference type="PANTHER" id="PTHR40050">
    <property type="entry name" value="INNER SPORE COAT PROTEIN H"/>
    <property type="match status" value="1"/>
</dbReference>
<name>L0DYX8_THIND</name>
<dbReference type="PROSITE" id="PS51257">
    <property type="entry name" value="PROKAR_LIPOPROTEIN"/>
    <property type="match status" value="1"/>
</dbReference>